<evidence type="ECO:0000256" key="2">
    <source>
        <dbReference type="ARBA" id="ARBA00022695"/>
    </source>
</evidence>
<dbReference type="CDD" id="cd06422">
    <property type="entry name" value="NTP_transferase_like_1"/>
    <property type="match status" value="1"/>
</dbReference>
<organism evidence="4 5">
    <name type="scientific">Mariprofundus micogutta</name>
    <dbReference type="NCBI Taxonomy" id="1921010"/>
    <lineage>
        <taxon>Bacteria</taxon>
        <taxon>Pseudomonadati</taxon>
        <taxon>Pseudomonadota</taxon>
        <taxon>Candidatius Mariprofundia</taxon>
        <taxon>Mariprofundales</taxon>
        <taxon>Mariprofundaceae</taxon>
        <taxon>Mariprofundus</taxon>
    </lineage>
</organism>
<dbReference type="InterPro" id="IPR050065">
    <property type="entry name" value="GlmU-like"/>
</dbReference>
<protein>
    <submittedName>
        <fullName evidence="4">MurNAc alpha-1-phosphate uridylyltransferase</fullName>
    </submittedName>
</protein>
<name>A0A1L8CQF5_9PROT</name>
<evidence type="ECO:0000313" key="5">
    <source>
        <dbReference type="Proteomes" id="UP000231632"/>
    </source>
</evidence>
<dbReference type="PANTHER" id="PTHR43584">
    <property type="entry name" value="NUCLEOTIDYL TRANSFERASE"/>
    <property type="match status" value="1"/>
</dbReference>
<keyword evidence="5" id="KW-1185">Reference proteome</keyword>
<reference evidence="4 5" key="1">
    <citation type="journal article" date="2017" name="Arch. Microbiol.">
        <title>Mariprofundus micogutta sp. nov., a novel iron-oxidizing zetaproteobacterium isolated from a deep-sea hydrothermal field at the Bayonnaise knoll of the Izu-Ogasawara arc, and a description of Mariprofundales ord. nov. and Zetaproteobacteria classis nov.</title>
        <authorList>
            <person name="Makita H."/>
            <person name="Tanaka E."/>
            <person name="Mitsunobu S."/>
            <person name="Miyazaki M."/>
            <person name="Nunoura T."/>
            <person name="Uematsu K."/>
            <person name="Takaki Y."/>
            <person name="Nishi S."/>
            <person name="Shimamura S."/>
            <person name="Takai K."/>
        </authorList>
    </citation>
    <scope>NUCLEOTIDE SEQUENCE [LARGE SCALE GENOMIC DNA]</scope>
    <source>
        <strain evidence="4 5">ET2</strain>
    </source>
</reference>
<dbReference type="GO" id="GO:0016779">
    <property type="term" value="F:nucleotidyltransferase activity"/>
    <property type="evidence" value="ECO:0007669"/>
    <property type="project" value="UniProtKB-KW"/>
</dbReference>
<dbReference type="EMBL" id="BDFD01000020">
    <property type="protein sequence ID" value="GAV21059.1"/>
    <property type="molecule type" value="Genomic_DNA"/>
</dbReference>
<dbReference type="Gene3D" id="3.90.550.10">
    <property type="entry name" value="Spore Coat Polysaccharide Biosynthesis Protein SpsA, Chain A"/>
    <property type="match status" value="1"/>
</dbReference>
<dbReference type="STRING" id="1921010.MMIC_P2038"/>
<keyword evidence="1 4" id="KW-0808">Transferase</keyword>
<evidence type="ECO:0000259" key="3">
    <source>
        <dbReference type="Pfam" id="PF00483"/>
    </source>
</evidence>
<dbReference type="InterPro" id="IPR029044">
    <property type="entry name" value="Nucleotide-diphossugar_trans"/>
</dbReference>
<dbReference type="PANTHER" id="PTHR43584:SF8">
    <property type="entry name" value="N-ACETYLMURAMATE ALPHA-1-PHOSPHATE URIDYLYLTRANSFERASE"/>
    <property type="match status" value="1"/>
</dbReference>
<evidence type="ECO:0000313" key="4">
    <source>
        <dbReference type="EMBL" id="GAV21059.1"/>
    </source>
</evidence>
<feature type="domain" description="Nucleotidyl transferase" evidence="3">
    <location>
        <begin position="9"/>
        <end position="129"/>
    </location>
</feature>
<dbReference type="Proteomes" id="UP000231632">
    <property type="component" value="Unassembled WGS sequence"/>
</dbReference>
<evidence type="ECO:0000256" key="1">
    <source>
        <dbReference type="ARBA" id="ARBA00022679"/>
    </source>
</evidence>
<gene>
    <name evidence="4" type="ORF">MMIC_P2038</name>
</gene>
<keyword evidence="2 4" id="KW-0548">Nucleotidyltransferase</keyword>
<dbReference type="SUPFAM" id="SSF53448">
    <property type="entry name" value="Nucleotide-diphospho-sugar transferases"/>
    <property type="match status" value="1"/>
</dbReference>
<sequence>MMTQHVDRAVVLAAGLGTRLKWLTNHRPKALMLVAGEPVITHVIRRLVAQGVQDIAVNTFHHADQMKHFLGDGSKFGCRLMISDEEHLLDSGGGVKKALELLPGDGPFAICNADVLSDINVQQLAAVLPDAGVSIGLVPNPSHHLHGDFALKQGYVMADGDEKFTFSGVSVWHEAGFEKYKVGDIFSLTQPMRELITEKRCAGLVCRGQWFDIGRPRDLMRANRFMSVL</sequence>
<accession>A0A1L8CQF5</accession>
<comment type="caution">
    <text evidence="4">The sequence shown here is derived from an EMBL/GenBank/DDBJ whole genome shotgun (WGS) entry which is preliminary data.</text>
</comment>
<dbReference type="OrthoDB" id="9788272at2"/>
<dbReference type="RefSeq" id="WP_072660367.1">
    <property type="nucleotide sequence ID" value="NZ_BDFD01000020.1"/>
</dbReference>
<dbReference type="Pfam" id="PF00483">
    <property type="entry name" value="NTP_transferase"/>
    <property type="match status" value="1"/>
</dbReference>
<proteinExistence type="predicted"/>
<dbReference type="AlphaFoldDB" id="A0A1L8CQF5"/>
<dbReference type="InterPro" id="IPR005835">
    <property type="entry name" value="NTP_transferase_dom"/>
</dbReference>